<dbReference type="GO" id="GO:0004518">
    <property type="term" value="F:nuclease activity"/>
    <property type="evidence" value="ECO:0007669"/>
    <property type="project" value="UniProtKB-KW"/>
</dbReference>
<dbReference type="Pfam" id="PF13359">
    <property type="entry name" value="DDE_Tnp_4"/>
    <property type="match status" value="1"/>
</dbReference>
<proteinExistence type="evidence at transcript level"/>
<accession>W8AKW2</accession>
<evidence type="ECO:0000256" key="7">
    <source>
        <dbReference type="ARBA" id="ARBA00023242"/>
    </source>
</evidence>
<dbReference type="PANTHER" id="PTHR22930">
    <property type="match status" value="1"/>
</dbReference>
<keyword evidence="6" id="KW-0378">Hydrolase</keyword>
<name>W8AKW2_CERCA</name>
<dbReference type="GO" id="GO:0046872">
    <property type="term" value="F:metal ion binding"/>
    <property type="evidence" value="ECO:0007669"/>
    <property type="project" value="UniProtKB-KW"/>
</dbReference>
<evidence type="ECO:0000256" key="5">
    <source>
        <dbReference type="ARBA" id="ARBA00022723"/>
    </source>
</evidence>
<gene>
    <name evidence="9" type="primary">HARB1</name>
</gene>
<comment type="subcellular location">
    <subcellularLocation>
        <location evidence="2">Nucleus</location>
    </subcellularLocation>
</comment>
<reference evidence="9" key="2">
    <citation type="journal article" date="2014" name="BMC Genomics">
        <title>A genomic perspective to assessing quality of mass-reared SIT flies used in Mediterranean fruit fly (Ceratitis capitata) eradication in California.</title>
        <authorList>
            <person name="Calla B."/>
            <person name="Hall B."/>
            <person name="Hou S."/>
            <person name="Geib S.M."/>
        </authorList>
    </citation>
    <scope>NUCLEOTIDE SEQUENCE</scope>
</reference>
<protein>
    <submittedName>
        <fullName evidence="9">Putative nuclease HARBI1</fullName>
    </submittedName>
</protein>
<dbReference type="InterPro" id="IPR045249">
    <property type="entry name" value="HARBI1-like"/>
</dbReference>
<dbReference type="OrthoDB" id="2668416at2759"/>
<comment type="similarity">
    <text evidence="3">Belongs to the HARBI1 family.</text>
</comment>
<dbReference type="EMBL" id="GAMC01017240">
    <property type="protein sequence ID" value="JAB89315.1"/>
    <property type="molecule type" value="mRNA"/>
</dbReference>
<keyword evidence="5" id="KW-0479">Metal-binding</keyword>
<evidence type="ECO:0000259" key="8">
    <source>
        <dbReference type="Pfam" id="PF13359"/>
    </source>
</evidence>
<evidence type="ECO:0000313" key="9">
    <source>
        <dbReference type="EMBL" id="JAB89315.1"/>
    </source>
</evidence>
<dbReference type="GO" id="GO:0016787">
    <property type="term" value="F:hydrolase activity"/>
    <property type="evidence" value="ECO:0007669"/>
    <property type="project" value="UniProtKB-KW"/>
</dbReference>
<evidence type="ECO:0000256" key="6">
    <source>
        <dbReference type="ARBA" id="ARBA00022801"/>
    </source>
</evidence>
<dbReference type="AlphaFoldDB" id="W8AKW2"/>
<comment type="cofactor">
    <cofactor evidence="1">
        <name>a divalent metal cation</name>
        <dbReference type="ChEBI" id="CHEBI:60240"/>
    </cofactor>
</comment>
<dbReference type="PANTHER" id="PTHR22930:SF85">
    <property type="entry name" value="GH03217P-RELATED"/>
    <property type="match status" value="1"/>
</dbReference>
<evidence type="ECO:0000256" key="2">
    <source>
        <dbReference type="ARBA" id="ARBA00004123"/>
    </source>
</evidence>
<evidence type="ECO:0000256" key="4">
    <source>
        <dbReference type="ARBA" id="ARBA00022722"/>
    </source>
</evidence>
<keyword evidence="7" id="KW-0539">Nucleus</keyword>
<feature type="domain" description="DDE Tnp4" evidence="8">
    <location>
        <begin position="188"/>
        <end position="344"/>
    </location>
</feature>
<evidence type="ECO:0000256" key="1">
    <source>
        <dbReference type="ARBA" id="ARBA00001968"/>
    </source>
</evidence>
<organism evidence="9">
    <name type="scientific">Ceratitis capitata</name>
    <name type="common">Mediterranean fruit fly</name>
    <name type="synonym">Tephritis capitata</name>
    <dbReference type="NCBI Taxonomy" id="7213"/>
    <lineage>
        <taxon>Eukaryota</taxon>
        <taxon>Metazoa</taxon>
        <taxon>Ecdysozoa</taxon>
        <taxon>Arthropoda</taxon>
        <taxon>Hexapoda</taxon>
        <taxon>Insecta</taxon>
        <taxon>Pterygota</taxon>
        <taxon>Neoptera</taxon>
        <taxon>Endopterygota</taxon>
        <taxon>Diptera</taxon>
        <taxon>Brachycera</taxon>
        <taxon>Muscomorpha</taxon>
        <taxon>Tephritoidea</taxon>
        <taxon>Tephritidae</taxon>
        <taxon>Ceratitis</taxon>
        <taxon>Ceratitis</taxon>
    </lineage>
</organism>
<evidence type="ECO:0000256" key="3">
    <source>
        <dbReference type="ARBA" id="ARBA00006958"/>
    </source>
</evidence>
<keyword evidence="4" id="KW-0540">Nuclease</keyword>
<reference evidence="9" key="1">
    <citation type="submission" date="2013-07" db="EMBL/GenBank/DDBJ databases">
        <authorList>
            <person name="Geib S."/>
        </authorList>
    </citation>
    <scope>NUCLEOTIDE SEQUENCE</scope>
</reference>
<sequence>MDEEKINLLNKFFANKDQVENDTMGIVDILNNISSNSSSSESSDDSVQEEIIPHKKPQRENLCDIIDKYSDSEFEYHMRMRRSTVQFLIDRYTTSVVPSTHAGGRARLSPRKKIYLYIWYMSNAVSFRKLSYLFDVSNSSAWYVINRVSAWIISLGQEFIKWPQRSDADNMERKFAEMNQIPGIIGAIGCTHIQIKRPSKNRENYLNRNECYSILLQAVVGADKRFTDVSCVEPGSQHENLVLRRSNLFKKAQSENQILFPHDYFLLAGPAYPSNNWLVAPFTDDDNLTEAQILFNNLHSNARKVVTRAFDLLKNRFRRLQKFTESMSLCFTVNIIVSACVLHNICISSNDFGAENSYKGDFKNVDNIIENEPIEDINFYRRDLLLEYLRKHKVIKVETTP</sequence>
<dbReference type="GO" id="GO:0005634">
    <property type="term" value="C:nucleus"/>
    <property type="evidence" value="ECO:0007669"/>
    <property type="project" value="UniProtKB-SubCell"/>
</dbReference>
<dbReference type="InterPro" id="IPR027806">
    <property type="entry name" value="HARBI1_dom"/>
</dbReference>